<feature type="region of interest" description="Disordered" evidence="1">
    <location>
        <begin position="1"/>
        <end position="49"/>
    </location>
</feature>
<evidence type="ECO:0000256" key="1">
    <source>
        <dbReference type="SAM" id="MobiDB-lite"/>
    </source>
</evidence>
<evidence type="ECO:0000313" key="2">
    <source>
        <dbReference type="EMBL" id="GAA3787146.1"/>
    </source>
</evidence>
<dbReference type="EMBL" id="BAAAZR010000001">
    <property type="protein sequence ID" value="GAA3787146.1"/>
    <property type="molecule type" value="Genomic_DNA"/>
</dbReference>
<dbReference type="Proteomes" id="UP001500888">
    <property type="component" value="Unassembled WGS sequence"/>
</dbReference>
<keyword evidence="3" id="KW-1185">Reference proteome</keyword>
<evidence type="ECO:0000313" key="3">
    <source>
        <dbReference type="Proteomes" id="UP001500888"/>
    </source>
</evidence>
<comment type="caution">
    <text evidence="2">The sequence shown here is derived from an EMBL/GenBank/DDBJ whole genome shotgun (WGS) entry which is preliminary data.</text>
</comment>
<accession>A0ABP7H9W4</accession>
<proteinExistence type="predicted"/>
<protein>
    <submittedName>
        <fullName evidence="2">Uncharacterized protein</fullName>
    </submittedName>
</protein>
<sequence>MKADNAGLLGSWDPGHGVGMTEPALARHTSCRTWSSPGAPRREREGCRPASRGLALALMTYGDYNPKHPRLRNFNRGVVGV</sequence>
<gene>
    <name evidence="2" type="ORF">GCM10022226_01700</name>
</gene>
<organism evidence="2 3">
    <name type="scientific">Sphaerisporangium flaviroseum</name>
    <dbReference type="NCBI Taxonomy" id="509199"/>
    <lineage>
        <taxon>Bacteria</taxon>
        <taxon>Bacillati</taxon>
        <taxon>Actinomycetota</taxon>
        <taxon>Actinomycetes</taxon>
        <taxon>Streptosporangiales</taxon>
        <taxon>Streptosporangiaceae</taxon>
        <taxon>Sphaerisporangium</taxon>
    </lineage>
</organism>
<reference evidence="3" key="1">
    <citation type="journal article" date="2019" name="Int. J. Syst. Evol. Microbiol.">
        <title>The Global Catalogue of Microorganisms (GCM) 10K type strain sequencing project: providing services to taxonomists for standard genome sequencing and annotation.</title>
        <authorList>
            <consortium name="The Broad Institute Genomics Platform"/>
            <consortium name="The Broad Institute Genome Sequencing Center for Infectious Disease"/>
            <person name="Wu L."/>
            <person name="Ma J."/>
        </authorList>
    </citation>
    <scope>NUCLEOTIDE SEQUENCE [LARGE SCALE GENOMIC DNA]</scope>
    <source>
        <strain evidence="3">JCM 16908</strain>
    </source>
</reference>
<name>A0ABP7H9W4_9ACTN</name>